<evidence type="ECO:0000256" key="2">
    <source>
        <dbReference type="ARBA" id="ARBA00006275"/>
    </source>
</evidence>
<comment type="similarity">
    <text evidence="2">Belongs to the SusD family.</text>
</comment>
<dbReference type="InterPro" id="IPR011990">
    <property type="entry name" value="TPR-like_helical_dom_sf"/>
</dbReference>
<dbReference type="Gene3D" id="1.25.40.390">
    <property type="match status" value="1"/>
</dbReference>
<dbReference type="EMBL" id="WRXN01000004">
    <property type="protein sequence ID" value="MVT08842.1"/>
    <property type="molecule type" value="Genomic_DNA"/>
</dbReference>
<proteinExistence type="inferred from homology"/>
<reference evidence="8 9" key="1">
    <citation type="submission" date="2019-12" db="EMBL/GenBank/DDBJ databases">
        <title>Chitinophaga sp. strain ysch24 (GDMCC 1.1355), whole genome shotgun sequence.</title>
        <authorList>
            <person name="Zhang X."/>
        </authorList>
    </citation>
    <scope>NUCLEOTIDE SEQUENCE [LARGE SCALE GENOMIC DNA]</scope>
    <source>
        <strain evidence="9">ysch24</strain>
    </source>
</reference>
<keyword evidence="5" id="KW-0998">Cell outer membrane</keyword>
<evidence type="ECO:0000259" key="6">
    <source>
        <dbReference type="Pfam" id="PF07980"/>
    </source>
</evidence>
<feature type="domain" description="RagB/SusD" evidence="6">
    <location>
        <begin position="284"/>
        <end position="559"/>
    </location>
</feature>
<dbReference type="Pfam" id="PF14322">
    <property type="entry name" value="SusD-like_3"/>
    <property type="match status" value="1"/>
</dbReference>
<keyword evidence="4" id="KW-0472">Membrane</keyword>
<keyword evidence="3" id="KW-0732">Signal</keyword>
<evidence type="ECO:0000313" key="8">
    <source>
        <dbReference type="EMBL" id="MVT08842.1"/>
    </source>
</evidence>
<feature type="domain" description="SusD-like N-terminal" evidence="7">
    <location>
        <begin position="22"/>
        <end position="237"/>
    </location>
</feature>
<dbReference type="RefSeq" id="WP_157306264.1">
    <property type="nucleotide sequence ID" value="NZ_WRXN01000004.1"/>
</dbReference>
<evidence type="ECO:0000259" key="7">
    <source>
        <dbReference type="Pfam" id="PF14322"/>
    </source>
</evidence>
<name>A0A7K1U3A0_9BACT</name>
<comment type="subcellular location">
    <subcellularLocation>
        <location evidence="1">Cell outer membrane</location>
    </subcellularLocation>
</comment>
<evidence type="ECO:0000256" key="5">
    <source>
        <dbReference type="ARBA" id="ARBA00023237"/>
    </source>
</evidence>
<dbReference type="AlphaFoldDB" id="A0A7K1U3A0"/>
<dbReference type="PROSITE" id="PS51257">
    <property type="entry name" value="PROKAR_LIPOPROTEIN"/>
    <property type="match status" value="1"/>
</dbReference>
<comment type="caution">
    <text evidence="8">The sequence shown here is derived from an EMBL/GenBank/DDBJ whole genome shotgun (WGS) entry which is preliminary data.</text>
</comment>
<dbReference type="SUPFAM" id="SSF48452">
    <property type="entry name" value="TPR-like"/>
    <property type="match status" value="1"/>
</dbReference>
<organism evidence="8 9">
    <name type="scientific">Chitinophaga tropicalis</name>
    <dbReference type="NCBI Taxonomy" id="2683588"/>
    <lineage>
        <taxon>Bacteria</taxon>
        <taxon>Pseudomonadati</taxon>
        <taxon>Bacteroidota</taxon>
        <taxon>Chitinophagia</taxon>
        <taxon>Chitinophagales</taxon>
        <taxon>Chitinophagaceae</taxon>
        <taxon>Chitinophaga</taxon>
    </lineage>
</organism>
<dbReference type="GO" id="GO:0009279">
    <property type="term" value="C:cell outer membrane"/>
    <property type="evidence" value="ECO:0007669"/>
    <property type="project" value="UniProtKB-SubCell"/>
</dbReference>
<dbReference type="InterPro" id="IPR033985">
    <property type="entry name" value="SusD-like_N"/>
</dbReference>
<evidence type="ECO:0000313" key="9">
    <source>
        <dbReference type="Proteomes" id="UP000461730"/>
    </source>
</evidence>
<evidence type="ECO:0000256" key="4">
    <source>
        <dbReference type="ARBA" id="ARBA00023136"/>
    </source>
</evidence>
<accession>A0A7K1U3A0</accession>
<dbReference type="InterPro" id="IPR012944">
    <property type="entry name" value="SusD_RagB_dom"/>
</dbReference>
<evidence type="ECO:0000256" key="3">
    <source>
        <dbReference type="ARBA" id="ARBA00022729"/>
    </source>
</evidence>
<gene>
    <name evidence="8" type="ORF">GO493_11270</name>
</gene>
<evidence type="ECO:0000256" key="1">
    <source>
        <dbReference type="ARBA" id="ARBA00004442"/>
    </source>
</evidence>
<keyword evidence="9" id="KW-1185">Reference proteome</keyword>
<protein>
    <submittedName>
        <fullName evidence="8">RagB/SusD family nutrient uptake outer membrane protein</fullName>
    </submittedName>
</protein>
<sequence>MNLRSGIIIIIISVLAGACSKDFLNTKIDTSQTDSTINSNYNTLFSLANAPYAHLRNGFYTLDMNLFAAATDEAEQTSPLSSAILFNQGSWNASSNPDNFYSLYYEGIRAASKFIEHSVNYKTILGANRDTISAAGKVSFKNDVQNIAWFRGEAHILRAWYYFELSKRYGGVPLVTKVLSTSDNTDIPASPYDSIISFIVKEVDLYADSLQANWKTSSFANYDGRFTKGVALALKARALVFAASPLHNPTADVTRWQKAAEAVNNLVVFAKGAGNYSLATDYVNYFLQNNSVTSNETIYAIRAQASNAPEVFNYPIGTSGGQSGVTPSQNLVEAYEYTGTPDPQNPYANRDPRLAYSIVTNNSTWNGRTIDESAGGTDDMANLNSSRTGYYLKKFLNSNLNLVQNQTVVHHWVMIRYAEVLLEYAEAMNEAYGPDNDNGYGMTARAAINMVRARTGVAMPAVTAAGQEDFRAAVKHERRIELAFEDYRYWDLLRWKDAATALNTPLKGVRVTKTGTGSFTYEVFNVENRVFDATKMYYYPFPQSEISKSGGILKQNPGW</sequence>
<dbReference type="Proteomes" id="UP000461730">
    <property type="component" value="Unassembled WGS sequence"/>
</dbReference>
<dbReference type="Pfam" id="PF07980">
    <property type="entry name" value="SusD_RagB"/>
    <property type="match status" value="1"/>
</dbReference>